<organism evidence="1">
    <name type="scientific">Iconisemion striatum</name>
    <dbReference type="NCBI Taxonomy" id="60296"/>
    <lineage>
        <taxon>Eukaryota</taxon>
        <taxon>Metazoa</taxon>
        <taxon>Chordata</taxon>
        <taxon>Craniata</taxon>
        <taxon>Vertebrata</taxon>
        <taxon>Euteleostomi</taxon>
        <taxon>Actinopterygii</taxon>
        <taxon>Neopterygii</taxon>
        <taxon>Teleostei</taxon>
        <taxon>Neoteleostei</taxon>
        <taxon>Acanthomorphata</taxon>
        <taxon>Ovalentaria</taxon>
        <taxon>Atherinomorphae</taxon>
        <taxon>Cyprinodontiformes</taxon>
        <taxon>Nothobranchiidae</taxon>
        <taxon>Iconisemion</taxon>
    </lineage>
</organism>
<evidence type="ECO:0000313" key="1">
    <source>
        <dbReference type="EMBL" id="SBP10223.1"/>
    </source>
</evidence>
<proteinExistence type="predicted"/>
<protein>
    <submittedName>
        <fullName evidence="1">Ribosomal protein S6 kinase b, polypeptide 1b</fullName>
    </submittedName>
</protein>
<feature type="non-terminal residue" evidence="1">
    <location>
        <position position="1"/>
    </location>
</feature>
<keyword evidence="1" id="KW-0808">Transferase</keyword>
<gene>
    <name evidence="1" type="primary">RPS6KB1B</name>
</gene>
<reference evidence="1" key="1">
    <citation type="submission" date="2016-05" db="EMBL/GenBank/DDBJ databases">
        <authorList>
            <person name="Lavstsen T."/>
            <person name="Jespersen J.S."/>
        </authorList>
    </citation>
    <scope>NUCLEOTIDE SEQUENCE</scope>
    <source>
        <tissue evidence="1">Brain</tissue>
    </source>
</reference>
<sequence>CVDKPNMQKLSTKVRKSLAYSCQNTSVLHKIIPDCTVILQNHLRVC</sequence>
<keyword evidence="1" id="KW-0418">Kinase</keyword>
<reference evidence="1" key="2">
    <citation type="submission" date="2016-06" db="EMBL/GenBank/DDBJ databases">
        <title>The genome of a short-lived fish provides insights into sex chromosome evolution and the genetic control of aging.</title>
        <authorList>
            <person name="Reichwald K."/>
            <person name="Felder M."/>
            <person name="Petzold A."/>
            <person name="Koch P."/>
            <person name="Groth M."/>
            <person name="Platzer M."/>
        </authorList>
    </citation>
    <scope>NUCLEOTIDE SEQUENCE</scope>
    <source>
        <tissue evidence="1">Brain</tissue>
    </source>
</reference>
<dbReference type="EMBL" id="HADW01008823">
    <property type="protein sequence ID" value="SBP10223.1"/>
    <property type="molecule type" value="Transcribed_RNA"/>
</dbReference>
<name>A0A1A7WWX9_9TELE</name>
<accession>A0A1A7WWX9</accession>
<dbReference type="AlphaFoldDB" id="A0A1A7WWX9"/>
<dbReference type="GO" id="GO:0016301">
    <property type="term" value="F:kinase activity"/>
    <property type="evidence" value="ECO:0007669"/>
    <property type="project" value="UniProtKB-KW"/>
</dbReference>